<evidence type="ECO:0000313" key="5">
    <source>
        <dbReference type="Proteomes" id="UP001558613"/>
    </source>
</evidence>
<keyword evidence="2" id="KW-0472">Membrane</keyword>
<accession>A0ABR3M026</accession>
<dbReference type="EMBL" id="JAYMGO010000017">
    <property type="protein sequence ID" value="KAL1258473.1"/>
    <property type="molecule type" value="Genomic_DNA"/>
</dbReference>
<evidence type="ECO:0000256" key="2">
    <source>
        <dbReference type="SAM" id="Phobius"/>
    </source>
</evidence>
<evidence type="ECO:0000259" key="3">
    <source>
        <dbReference type="Pfam" id="PF01612"/>
    </source>
</evidence>
<dbReference type="InterPro" id="IPR036397">
    <property type="entry name" value="RNaseH_sf"/>
</dbReference>
<feature type="transmembrane region" description="Helical" evidence="2">
    <location>
        <begin position="568"/>
        <end position="594"/>
    </location>
</feature>
<dbReference type="PANTHER" id="PTHR46628:SF1">
    <property type="entry name" value="PIRNA BIOGENESIS PROTEIN EXD1"/>
    <property type="match status" value="1"/>
</dbReference>
<dbReference type="InterPro" id="IPR012337">
    <property type="entry name" value="RNaseH-like_sf"/>
</dbReference>
<gene>
    <name evidence="4" type="ORF">QQF64_011717</name>
</gene>
<keyword evidence="5" id="KW-1185">Reference proteome</keyword>
<dbReference type="Proteomes" id="UP001558613">
    <property type="component" value="Unassembled WGS sequence"/>
</dbReference>
<protein>
    <recommendedName>
        <fullName evidence="3">3'-5' exonuclease domain-containing protein</fullName>
    </recommendedName>
</protein>
<evidence type="ECO:0000256" key="1">
    <source>
        <dbReference type="SAM" id="MobiDB-lite"/>
    </source>
</evidence>
<organism evidence="4 5">
    <name type="scientific">Cirrhinus molitorella</name>
    <name type="common">mud carp</name>
    <dbReference type="NCBI Taxonomy" id="172907"/>
    <lineage>
        <taxon>Eukaryota</taxon>
        <taxon>Metazoa</taxon>
        <taxon>Chordata</taxon>
        <taxon>Craniata</taxon>
        <taxon>Vertebrata</taxon>
        <taxon>Euteleostomi</taxon>
        <taxon>Actinopterygii</taxon>
        <taxon>Neopterygii</taxon>
        <taxon>Teleostei</taxon>
        <taxon>Ostariophysi</taxon>
        <taxon>Cypriniformes</taxon>
        <taxon>Cyprinidae</taxon>
        <taxon>Labeoninae</taxon>
        <taxon>Labeonini</taxon>
        <taxon>Cirrhinus</taxon>
    </lineage>
</organism>
<sequence length="620" mass="69727">MASSQESRFLDDLKRKRVKITLFDTQITGVIQRITQKKTVILEDVSEVKTGRKFPGVKIIFGHEILKVDVTISANQDHLDHEEHKSEIHSFRKRALDDVHEDCVNYVVIDELHENFGPAVMHIQAQKVIGIGADVFGQTSQERLCWLQVATKKVVYLFDILLLGGQAFKNGLSMILENPHVLKVVHDCRCVARCLRAEFRVNLNNVFDTQVADLMLFYNETGGFLPDRLSSLQEVLRLHLKLPTTDLLPLCSKEIQCKECPEVWYVRPSPPALMNVMAASVSHLLPLRLVLLDALMSDYTLLVDAYMSSCHNQSVHVEQDERTLPEEAEELLSVRQERMELAARRYSLTDGGLLKRSSFSTQTDSALDHRRFVQFEELKILFLLSLLSLCPDYPAAPCSVLEIWLNLLLPAHELDVSRHPSAQQSSHPSSSGCQRDVARPLLGHAFIRTRFRRAELLFHWPFQMDTRETWTEKECLEDEEQNIRVPAVPQNKHTSQPDGCCRDALTLNIRVYGAGAPLRVCGQTLLSSEAPPPEEEKEASRRDGIGSPALSSPLDEGRSSISISQVPFSFSIAAFPVVPVLFAGIVLFLALVAVGRVTVFECANLCYCPPARRSHGDPLI</sequence>
<dbReference type="SUPFAM" id="SSF53098">
    <property type="entry name" value="Ribonuclease H-like"/>
    <property type="match status" value="1"/>
</dbReference>
<comment type="caution">
    <text evidence="4">The sequence shown here is derived from an EMBL/GenBank/DDBJ whole genome shotgun (WGS) entry which is preliminary data.</text>
</comment>
<keyword evidence="2" id="KW-0812">Transmembrane</keyword>
<feature type="region of interest" description="Disordered" evidence="1">
    <location>
        <begin position="526"/>
        <end position="557"/>
    </location>
</feature>
<keyword evidence="2" id="KW-1133">Transmembrane helix</keyword>
<dbReference type="InterPro" id="IPR052144">
    <property type="entry name" value="piRNA_biogenesis_EXD1"/>
</dbReference>
<evidence type="ECO:0000313" key="4">
    <source>
        <dbReference type="EMBL" id="KAL1258473.1"/>
    </source>
</evidence>
<dbReference type="PANTHER" id="PTHR46628">
    <property type="entry name" value="PIRNA BIOGENESIS PROTEIN EXD1"/>
    <property type="match status" value="1"/>
</dbReference>
<feature type="domain" description="3'-5' exonuclease" evidence="3">
    <location>
        <begin position="140"/>
        <end position="253"/>
    </location>
</feature>
<proteinExistence type="predicted"/>
<dbReference type="Pfam" id="PF01612">
    <property type="entry name" value="DNA_pol_A_exo1"/>
    <property type="match status" value="1"/>
</dbReference>
<dbReference type="Gene3D" id="3.30.420.10">
    <property type="entry name" value="Ribonuclease H-like superfamily/Ribonuclease H"/>
    <property type="match status" value="1"/>
</dbReference>
<dbReference type="InterPro" id="IPR002562">
    <property type="entry name" value="3'-5'_exonuclease_dom"/>
</dbReference>
<reference evidence="4 5" key="1">
    <citation type="submission" date="2023-09" db="EMBL/GenBank/DDBJ databases">
        <authorList>
            <person name="Wang M."/>
        </authorList>
    </citation>
    <scope>NUCLEOTIDE SEQUENCE [LARGE SCALE GENOMIC DNA]</scope>
    <source>
        <strain evidence="4">GT-2023</strain>
        <tissue evidence="4">Liver</tissue>
    </source>
</reference>
<name>A0ABR3M026_9TELE</name>